<evidence type="ECO:0000313" key="1">
    <source>
        <dbReference type="EMBL" id="SEK78005.1"/>
    </source>
</evidence>
<sequence length="48" mass="5391">MGSDIDDSPMAYKNIHTVMAAQNDLVEVLAKFEPRIVRMADAKEKPED</sequence>
<protein>
    <submittedName>
        <fullName evidence="1">tRNA-splicing ligase RtcB</fullName>
    </submittedName>
</protein>
<dbReference type="EMBL" id="FOAF01000001">
    <property type="protein sequence ID" value="SEK78005.1"/>
    <property type="molecule type" value="Genomic_DNA"/>
</dbReference>
<organism evidence="1 2">
    <name type="scientific">Olivibacter domesticus</name>
    <name type="common">Pseudosphingobacterium domesticum</name>
    <dbReference type="NCBI Taxonomy" id="407022"/>
    <lineage>
        <taxon>Bacteria</taxon>
        <taxon>Pseudomonadati</taxon>
        <taxon>Bacteroidota</taxon>
        <taxon>Sphingobacteriia</taxon>
        <taxon>Sphingobacteriales</taxon>
        <taxon>Sphingobacteriaceae</taxon>
        <taxon>Olivibacter</taxon>
    </lineage>
</organism>
<evidence type="ECO:0000313" key="2">
    <source>
        <dbReference type="Proteomes" id="UP000199421"/>
    </source>
</evidence>
<dbReference type="GO" id="GO:0006396">
    <property type="term" value="P:RNA processing"/>
    <property type="evidence" value="ECO:0007669"/>
    <property type="project" value="InterPro"/>
</dbReference>
<dbReference type="InterPro" id="IPR036025">
    <property type="entry name" value="RtcB-like_sf"/>
</dbReference>
<dbReference type="AlphaFoldDB" id="A0A1H7JWL5"/>
<dbReference type="Proteomes" id="UP000199421">
    <property type="component" value="Unassembled WGS sequence"/>
</dbReference>
<reference evidence="2" key="1">
    <citation type="submission" date="2016-10" db="EMBL/GenBank/DDBJ databases">
        <authorList>
            <person name="Varghese N."/>
            <person name="Submissions S."/>
        </authorList>
    </citation>
    <scope>NUCLEOTIDE SEQUENCE [LARGE SCALE GENOMIC DNA]</scope>
    <source>
        <strain evidence="2">DSM 18733</strain>
    </source>
</reference>
<dbReference type="SUPFAM" id="SSF103365">
    <property type="entry name" value="Hypothetical protein PH1602"/>
    <property type="match status" value="1"/>
</dbReference>
<dbReference type="STRING" id="407022.SAMN05661044_01126"/>
<gene>
    <name evidence="1" type="ORF">SAMN05661044_01126</name>
</gene>
<keyword evidence="1" id="KW-0436">Ligase</keyword>
<proteinExistence type="predicted"/>
<name>A0A1H7JWL5_OLID1</name>
<dbReference type="GO" id="GO:0016874">
    <property type="term" value="F:ligase activity"/>
    <property type="evidence" value="ECO:0007669"/>
    <property type="project" value="UniProtKB-KW"/>
</dbReference>
<keyword evidence="2" id="KW-1185">Reference proteome</keyword>
<accession>A0A1H7JWL5</accession>
<dbReference type="RefSeq" id="WP_238383667.1">
    <property type="nucleotide sequence ID" value="NZ_FOAF01000001.1"/>
</dbReference>